<keyword evidence="1" id="KW-0324">Glycolysis</keyword>
<keyword evidence="1" id="KW-0067">ATP-binding</keyword>
<dbReference type="Proteomes" id="UP000783742">
    <property type="component" value="Unassembled WGS sequence"/>
</dbReference>
<keyword evidence="3" id="KW-1185">Reference proteome</keyword>
<dbReference type="EC" id="2.7.2.3" evidence="1"/>
<keyword evidence="1" id="KW-0808">Transferase</keyword>
<organism evidence="2 3">
    <name type="scientific">Peptoniphilus ovalis</name>
    <dbReference type="NCBI Taxonomy" id="2841503"/>
    <lineage>
        <taxon>Bacteria</taxon>
        <taxon>Bacillati</taxon>
        <taxon>Bacillota</taxon>
        <taxon>Tissierellia</taxon>
        <taxon>Tissierellales</taxon>
        <taxon>Peptoniphilaceae</taxon>
        <taxon>Peptoniphilus</taxon>
    </lineage>
</organism>
<dbReference type="PANTHER" id="PTHR11406:SF23">
    <property type="entry name" value="PHOSPHOGLYCERATE KINASE 1, CHLOROPLASTIC-RELATED"/>
    <property type="match status" value="1"/>
</dbReference>
<evidence type="ECO:0000313" key="2">
    <source>
        <dbReference type="EMBL" id="MBU5669691.1"/>
    </source>
</evidence>
<protein>
    <recommendedName>
        <fullName evidence="1">Phosphoglycerate kinase</fullName>
        <ecNumber evidence="1">2.7.2.3</ecNumber>
    </recommendedName>
</protein>
<feature type="binding site" evidence="1">
    <location>
        <begin position="20"/>
        <end position="22"/>
    </location>
    <ligand>
        <name>substrate</name>
    </ligand>
</feature>
<feature type="binding site" evidence="1">
    <location>
        <position position="119"/>
    </location>
    <ligand>
        <name>substrate</name>
    </ligand>
</feature>
<dbReference type="Pfam" id="PF00162">
    <property type="entry name" value="PGK"/>
    <property type="match status" value="1"/>
</dbReference>
<dbReference type="EMBL" id="JAHLQO010000005">
    <property type="protein sequence ID" value="MBU5669691.1"/>
    <property type="molecule type" value="Genomic_DNA"/>
</dbReference>
<feature type="binding site" evidence="1">
    <location>
        <begin position="58"/>
        <end position="61"/>
    </location>
    <ligand>
        <name>substrate</name>
    </ligand>
</feature>
<proteinExistence type="inferred from homology"/>
<feature type="binding site" evidence="1">
    <location>
        <position position="202"/>
    </location>
    <ligand>
        <name>ATP</name>
        <dbReference type="ChEBI" id="CHEBI:30616"/>
    </ligand>
</feature>
<feature type="binding site" evidence="1">
    <location>
        <position position="152"/>
    </location>
    <ligand>
        <name>substrate</name>
    </ligand>
</feature>
<gene>
    <name evidence="1" type="primary">pgk</name>
    <name evidence="2" type="ORF">KQI68_07575</name>
</gene>
<dbReference type="PIRSF" id="PIRSF000724">
    <property type="entry name" value="Pgk"/>
    <property type="match status" value="1"/>
</dbReference>
<reference evidence="2 3" key="1">
    <citation type="submission" date="2021-06" db="EMBL/GenBank/DDBJ databases">
        <authorList>
            <person name="Sun Q."/>
            <person name="Li D."/>
        </authorList>
    </citation>
    <scope>NUCLEOTIDE SEQUENCE [LARGE SCALE GENOMIC DNA]</scope>
    <source>
        <strain evidence="2 3">MSJ-1</strain>
    </source>
</reference>
<feature type="binding site" evidence="1">
    <location>
        <begin position="350"/>
        <end position="353"/>
    </location>
    <ligand>
        <name>ATP</name>
        <dbReference type="ChEBI" id="CHEBI:30616"/>
    </ligand>
</feature>
<comment type="subcellular location">
    <subcellularLocation>
        <location evidence="1">Cytoplasm</location>
    </subcellularLocation>
</comment>
<dbReference type="RefSeq" id="WP_216549533.1">
    <property type="nucleotide sequence ID" value="NZ_JAHLQO010000005.1"/>
</dbReference>
<dbReference type="GO" id="GO:0016301">
    <property type="term" value="F:kinase activity"/>
    <property type="evidence" value="ECO:0007669"/>
    <property type="project" value="UniProtKB-KW"/>
</dbReference>
<dbReference type="PANTHER" id="PTHR11406">
    <property type="entry name" value="PHOSPHOGLYCERATE KINASE"/>
    <property type="match status" value="1"/>
</dbReference>
<feature type="binding site" evidence="1">
    <location>
        <position position="35"/>
    </location>
    <ligand>
        <name>substrate</name>
    </ligand>
</feature>
<evidence type="ECO:0000313" key="3">
    <source>
        <dbReference type="Proteomes" id="UP000783742"/>
    </source>
</evidence>
<dbReference type="InterPro" id="IPR001576">
    <property type="entry name" value="Phosphoglycerate_kinase"/>
</dbReference>
<evidence type="ECO:0000256" key="1">
    <source>
        <dbReference type="HAMAP-Rule" id="MF_00145"/>
    </source>
</evidence>
<keyword evidence="1" id="KW-0963">Cytoplasm</keyword>
<keyword evidence="1 2" id="KW-0418">Kinase</keyword>
<sequence>MKNTIRDFDFKDKTALVRVDFNVPIKDGKVTGDDRIIKAADTINFLVDAGAKVVLISHLGRPKGEYKEELSLAPVAKRASEILNKDVKFIASKEVVDDKVVEEVKNLKSGEIALLENLRFVKGEEANDKDFSKRLASLGDIFVNDAFGTAHRAHASNVGVAELLPSCVGFLVEKEVKYFDEALKNPERPFVAILGGAKVSDKIGVIEELLKKVDSLVIVGAMANTFLKSKGLEVGKSLVEDDKLDLAREIMAKAIENHVNLILPQDVIVAPELSEDSKGELKEVEDVDLEDMILDIGKESLEDIKNELESAKTVILNGPCGVFEIEEFSHGTIELAKILANIDATVIVGGGDSVAAVEKAGVEDKLTHISTGGGASLKMLEGKTLPGIEAVSDKE</sequence>
<keyword evidence="1" id="KW-0547">Nucleotide-binding</keyword>
<comment type="pathway">
    <text evidence="1">Carbohydrate degradation; glycolysis; pyruvate from D-glyceraldehyde 3-phosphate: step 2/5.</text>
</comment>
<dbReference type="HAMAP" id="MF_00145">
    <property type="entry name" value="Phosphoglyc_kinase"/>
    <property type="match status" value="1"/>
</dbReference>
<comment type="similarity">
    <text evidence="1">Belongs to the phosphoglycerate kinase family.</text>
</comment>
<comment type="caution">
    <text evidence="2">The sequence shown here is derived from an EMBL/GenBank/DDBJ whole genome shotgun (WGS) entry which is preliminary data.</text>
</comment>
<comment type="subunit">
    <text evidence="1">Monomer.</text>
</comment>
<comment type="caution">
    <text evidence="1">Lacks conserved residue(s) required for the propagation of feature annotation.</text>
</comment>
<comment type="catalytic activity">
    <reaction evidence="1">
        <text>(2R)-3-phosphoglycerate + ATP = (2R)-3-phospho-glyceroyl phosphate + ADP</text>
        <dbReference type="Rhea" id="RHEA:14801"/>
        <dbReference type="ChEBI" id="CHEBI:30616"/>
        <dbReference type="ChEBI" id="CHEBI:57604"/>
        <dbReference type="ChEBI" id="CHEBI:58272"/>
        <dbReference type="ChEBI" id="CHEBI:456216"/>
        <dbReference type="EC" id="2.7.2.3"/>
    </reaction>
</comment>
<name>A0ABS6FK94_9FIRM</name>
<accession>A0ABS6FK94</accession>
<feature type="binding site" evidence="1">
    <location>
        <position position="324"/>
    </location>
    <ligand>
        <name>ATP</name>
        <dbReference type="ChEBI" id="CHEBI:30616"/>
    </ligand>
</feature>